<dbReference type="GO" id="GO:0016846">
    <property type="term" value="F:carbon-sulfur lyase activity"/>
    <property type="evidence" value="ECO:0007669"/>
    <property type="project" value="InterPro"/>
</dbReference>
<dbReference type="Proteomes" id="UP000019487">
    <property type="component" value="Unassembled WGS sequence"/>
</dbReference>
<dbReference type="OrthoDB" id="1601230at2759"/>
<reference evidence="6 7" key="1">
    <citation type="journal article" date="2014" name="Genome Announc.">
        <title>Draft genome sequence of Sclerotinia borealis, a psychrophilic plant pathogenic fungus.</title>
        <authorList>
            <person name="Mardanov A.V."/>
            <person name="Beletsky A.V."/>
            <person name="Kadnikov V.V."/>
            <person name="Ignatov A.N."/>
            <person name="Ravin N.V."/>
        </authorList>
    </citation>
    <scope>NUCLEOTIDE SEQUENCE [LARGE SCALE GENOMIC DNA]</scope>
    <source>
        <strain evidence="7">F-4157</strain>
    </source>
</reference>
<keyword evidence="3" id="KW-0862">Zinc</keyword>
<evidence type="ECO:0000256" key="1">
    <source>
        <dbReference type="ARBA" id="ARBA00005495"/>
    </source>
</evidence>
<comment type="similarity">
    <text evidence="1">Belongs to the Gfa family.</text>
</comment>
<name>W9CCH5_SCLBF</name>
<evidence type="ECO:0000256" key="4">
    <source>
        <dbReference type="ARBA" id="ARBA00023239"/>
    </source>
</evidence>
<feature type="domain" description="CENP-V/GFA" evidence="5">
    <location>
        <begin position="2"/>
        <end position="124"/>
    </location>
</feature>
<dbReference type="SUPFAM" id="SSF51316">
    <property type="entry name" value="Mss4-like"/>
    <property type="match status" value="2"/>
</dbReference>
<organism evidence="6 7">
    <name type="scientific">Sclerotinia borealis (strain F-4128)</name>
    <dbReference type="NCBI Taxonomy" id="1432307"/>
    <lineage>
        <taxon>Eukaryota</taxon>
        <taxon>Fungi</taxon>
        <taxon>Dikarya</taxon>
        <taxon>Ascomycota</taxon>
        <taxon>Pezizomycotina</taxon>
        <taxon>Leotiomycetes</taxon>
        <taxon>Helotiales</taxon>
        <taxon>Sclerotiniaceae</taxon>
        <taxon>Sclerotinia</taxon>
    </lineage>
</organism>
<evidence type="ECO:0000256" key="3">
    <source>
        <dbReference type="ARBA" id="ARBA00022833"/>
    </source>
</evidence>
<proteinExistence type="inferred from homology"/>
<evidence type="ECO:0000313" key="6">
    <source>
        <dbReference type="EMBL" id="ESZ94452.1"/>
    </source>
</evidence>
<dbReference type="PANTHER" id="PTHR33337:SF30">
    <property type="entry name" value="DUF636 DOMAIN PROTEIN (AFU_ORTHOLOGUE AFUA_1G03180)"/>
    <property type="match status" value="1"/>
</dbReference>
<dbReference type="GO" id="GO:0046872">
    <property type="term" value="F:metal ion binding"/>
    <property type="evidence" value="ECO:0007669"/>
    <property type="project" value="UniProtKB-KW"/>
</dbReference>
<keyword evidence="4" id="KW-0456">Lyase</keyword>
<dbReference type="EMBL" id="AYSA01000245">
    <property type="protein sequence ID" value="ESZ94452.1"/>
    <property type="molecule type" value="Genomic_DNA"/>
</dbReference>
<dbReference type="PANTHER" id="PTHR33337">
    <property type="entry name" value="GFA DOMAIN-CONTAINING PROTEIN"/>
    <property type="match status" value="1"/>
</dbReference>
<dbReference type="InterPro" id="IPR006913">
    <property type="entry name" value="CENP-V/GFA"/>
</dbReference>
<keyword evidence="7" id="KW-1185">Reference proteome</keyword>
<dbReference type="Gene3D" id="2.170.150.70">
    <property type="match status" value="1"/>
</dbReference>
<dbReference type="STRING" id="1432307.W9CCH5"/>
<dbReference type="AlphaFoldDB" id="W9CCH5"/>
<accession>W9CCH5</accession>
<protein>
    <submittedName>
        <fullName evidence="6">DUF636 domain protein</fullName>
    </submittedName>
</protein>
<dbReference type="InterPro" id="IPR011057">
    <property type="entry name" value="Mss4-like_sf"/>
</dbReference>
<evidence type="ECO:0000256" key="2">
    <source>
        <dbReference type="ARBA" id="ARBA00022723"/>
    </source>
</evidence>
<keyword evidence="2" id="KW-0479">Metal-binding</keyword>
<dbReference type="HOGENOM" id="CLU_055491_3_6_1"/>
<dbReference type="Pfam" id="PF04828">
    <property type="entry name" value="GFA"/>
    <property type="match status" value="1"/>
</dbReference>
<evidence type="ECO:0000259" key="5">
    <source>
        <dbReference type="PROSITE" id="PS51891"/>
    </source>
</evidence>
<dbReference type="PROSITE" id="PS51891">
    <property type="entry name" value="CENP_V_GFA"/>
    <property type="match status" value="1"/>
</dbReference>
<comment type="caution">
    <text evidence="6">The sequence shown here is derived from an EMBL/GenBank/DDBJ whole genome shotgun (WGS) entry which is preliminary data.</text>
</comment>
<sequence>MPQGFCLCGELAYEYTGEPAITALCHCHSCHCHSCHCHSCQKWCGAISSNVLVPRAQFTLLKGTPKTFEAPGNFGKINKRSFCFTCGTSLFGELEIMPDFIGIKAGALDGGVADYKKVMTEFYTDERLSFCKALEGAKQEPKFGI</sequence>
<evidence type="ECO:0000313" key="7">
    <source>
        <dbReference type="Proteomes" id="UP000019487"/>
    </source>
</evidence>
<gene>
    <name evidence="6" type="ORF">SBOR_5170</name>
</gene>